<evidence type="ECO:0000256" key="1">
    <source>
        <dbReference type="SAM" id="MobiDB-lite"/>
    </source>
</evidence>
<feature type="transmembrane region" description="Helical" evidence="2">
    <location>
        <begin position="24"/>
        <end position="46"/>
    </location>
</feature>
<keyword evidence="2" id="KW-1133">Transmembrane helix</keyword>
<accession>D6XSW6</accession>
<dbReference type="AlphaFoldDB" id="D6XSW6"/>
<evidence type="ECO:0000313" key="3">
    <source>
        <dbReference type="EMBL" id="ADH98902.1"/>
    </source>
</evidence>
<feature type="compositionally biased region" description="Gly residues" evidence="1">
    <location>
        <begin position="53"/>
        <end position="62"/>
    </location>
</feature>
<organism evidence="3 4">
    <name type="scientific">Bacillus selenitireducens (strain ATCC 700615 / DSM 15326 / MLS10)</name>
    <dbReference type="NCBI Taxonomy" id="439292"/>
    <lineage>
        <taxon>Bacteria</taxon>
        <taxon>Bacillati</taxon>
        <taxon>Bacillota</taxon>
        <taxon>Bacilli</taxon>
        <taxon>Bacillales</taxon>
        <taxon>Bacillaceae</taxon>
        <taxon>Salisediminibacterium</taxon>
    </lineage>
</organism>
<reference evidence="3" key="1">
    <citation type="submission" date="2009-10" db="EMBL/GenBank/DDBJ databases">
        <title>Complete sequence of Bacillus selenitireducens MLS10.</title>
        <authorList>
            <consortium name="US DOE Joint Genome Institute"/>
            <person name="Lucas S."/>
            <person name="Copeland A."/>
            <person name="Lapidus A."/>
            <person name="Glavina del Rio T."/>
            <person name="Dalin E."/>
            <person name="Tice H."/>
            <person name="Bruce D."/>
            <person name="Goodwin L."/>
            <person name="Pitluck S."/>
            <person name="Sims D."/>
            <person name="Brettin T."/>
            <person name="Detter J.C."/>
            <person name="Han C."/>
            <person name="Larimer F."/>
            <person name="Land M."/>
            <person name="Hauser L."/>
            <person name="Kyrpides N."/>
            <person name="Ovchinnikova G."/>
            <person name="Stolz J."/>
        </authorList>
    </citation>
    <scope>NUCLEOTIDE SEQUENCE [LARGE SCALE GENOMIC DNA]</scope>
    <source>
        <strain evidence="3">MLS10</strain>
    </source>
</reference>
<dbReference type="OrthoDB" id="9987696at2"/>
<dbReference type="Proteomes" id="UP000000271">
    <property type="component" value="Chromosome"/>
</dbReference>
<keyword evidence="2" id="KW-0812">Transmembrane</keyword>
<dbReference type="STRING" id="439292.Bsel_1390"/>
<evidence type="ECO:0000256" key="2">
    <source>
        <dbReference type="SAM" id="Phobius"/>
    </source>
</evidence>
<keyword evidence="4" id="KW-1185">Reference proteome</keyword>
<gene>
    <name evidence="3" type="ordered locus">Bsel_1390</name>
</gene>
<dbReference type="RefSeq" id="WP_013172326.1">
    <property type="nucleotide sequence ID" value="NC_014219.1"/>
</dbReference>
<proteinExistence type="predicted"/>
<protein>
    <submittedName>
        <fullName evidence="3">Uncharacterized protein</fullName>
    </submittedName>
</protein>
<dbReference type="EMBL" id="CP001791">
    <property type="protein sequence ID" value="ADH98902.1"/>
    <property type="molecule type" value="Genomic_DNA"/>
</dbReference>
<feature type="region of interest" description="Disordered" evidence="1">
    <location>
        <begin position="53"/>
        <end position="83"/>
    </location>
</feature>
<sequence length="83" mass="8862">MSDDFKREEKVEKRQEPGRVGSTLIKYLFITVIVAMVLFFFASFVLPMFGGDGEGNGDGGGNNNAIEIEIDGGDGGDNGNNGE</sequence>
<evidence type="ECO:0000313" key="4">
    <source>
        <dbReference type="Proteomes" id="UP000000271"/>
    </source>
</evidence>
<dbReference type="HOGENOM" id="CLU_2535598_0_0_9"/>
<name>D6XSW6_BACIE</name>
<keyword evidence="2" id="KW-0472">Membrane</keyword>
<dbReference type="KEGG" id="bse:Bsel_1390"/>